<keyword evidence="14" id="KW-1185">Reference proteome</keyword>
<dbReference type="PANTHER" id="PTHR30451">
    <property type="entry name" value="OUTER MEMBRANE USHER PROTEIN"/>
    <property type="match status" value="1"/>
</dbReference>
<evidence type="ECO:0000313" key="13">
    <source>
        <dbReference type="EMBL" id="RYT45122.1"/>
    </source>
</evidence>
<dbReference type="InterPro" id="IPR043142">
    <property type="entry name" value="PapC-like_C_sf"/>
</dbReference>
<reference evidence="13 14" key="1">
    <citation type="journal article" date="2019" name="Science, e1252229">
        <title>Invertible promoters mediate bacterial phase variation, antibiotic resistance, and host adaptation in the gut.</title>
        <authorList>
            <person name="Jiang X."/>
            <person name="Hall A.B."/>
            <person name="Arthur T.D."/>
            <person name="Plichta D.R."/>
            <person name="Covington C.T."/>
            <person name="Poyet M."/>
            <person name="Crothers J."/>
            <person name="Moses P.L."/>
            <person name="Tolonen A.C."/>
            <person name="Vlamakis H."/>
            <person name="Alm E.J."/>
            <person name="Xavier R.J."/>
        </authorList>
    </citation>
    <scope>NUCLEOTIDE SEQUENCE [LARGE SCALE GENOMIC DNA]</scope>
    <source>
        <strain evidence="14">ca_0067</strain>
    </source>
</reference>
<dbReference type="PROSITE" id="PS01151">
    <property type="entry name" value="FIMBRIAL_USHER"/>
    <property type="match status" value="1"/>
</dbReference>
<dbReference type="EMBL" id="RCYA01000002">
    <property type="protein sequence ID" value="RYT45122.1"/>
    <property type="molecule type" value="Genomic_DNA"/>
</dbReference>
<feature type="domain" description="PapC N-terminal" evidence="12">
    <location>
        <begin position="28"/>
        <end position="171"/>
    </location>
</feature>
<keyword evidence="6 10" id="KW-0732">Signal</keyword>
<feature type="domain" description="PapC-like C-terminal" evidence="11">
    <location>
        <begin position="770"/>
        <end position="834"/>
    </location>
</feature>
<feature type="signal peptide" evidence="10">
    <location>
        <begin position="1"/>
        <end position="25"/>
    </location>
</feature>
<evidence type="ECO:0000256" key="6">
    <source>
        <dbReference type="ARBA" id="ARBA00022729"/>
    </source>
</evidence>
<dbReference type="Gene3D" id="2.60.40.2610">
    <property type="entry name" value="Outer membrane usher protein FimD, plug domain"/>
    <property type="match status" value="1"/>
</dbReference>
<dbReference type="SUPFAM" id="SSF141729">
    <property type="entry name" value="FimD N-terminal domain-like"/>
    <property type="match status" value="1"/>
</dbReference>
<dbReference type="PANTHER" id="PTHR30451:SF20">
    <property type="entry name" value="FIMBRIAE USHER"/>
    <property type="match status" value="1"/>
</dbReference>
<evidence type="ECO:0000256" key="3">
    <source>
        <dbReference type="ARBA" id="ARBA00022448"/>
    </source>
</evidence>
<comment type="caution">
    <text evidence="13">The sequence shown here is derived from an EMBL/GenBank/DDBJ whole genome shotgun (WGS) entry which is preliminary data.</text>
</comment>
<dbReference type="Pfam" id="PF00577">
    <property type="entry name" value="Usher"/>
    <property type="match status" value="1"/>
</dbReference>
<dbReference type="Gene3D" id="2.60.40.2070">
    <property type="match status" value="1"/>
</dbReference>
<protein>
    <submittedName>
        <fullName evidence="13">Fimbrial outer membrane usher protein</fullName>
    </submittedName>
</protein>
<dbReference type="InterPro" id="IPR000015">
    <property type="entry name" value="Fimb_usher"/>
</dbReference>
<comment type="subcellular location">
    <subcellularLocation>
        <location evidence="1 9">Cell outer membrane</location>
        <topology evidence="1 9">Multi-pass membrane protein</topology>
    </subcellularLocation>
</comment>
<proteinExistence type="inferred from homology"/>
<keyword evidence="5 9" id="KW-0812">Transmembrane</keyword>
<keyword evidence="7 9" id="KW-0472">Membrane</keyword>
<evidence type="ECO:0000256" key="8">
    <source>
        <dbReference type="ARBA" id="ARBA00023237"/>
    </source>
</evidence>
<keyword evidence="4" id="KW-1134">Transmembrane beta strand</keyword>
<dbReference type="NCBIfam" id="NF011784">
    <property type="entry name" value="PRK15248.1"/>
    <property type="match status" value="1"/>
</dbReference>
<evidence type="ECO:0000256" key="7">
    <source>
        <dbReference type="ARBA" id="ARBA00023136"/>
    </source>
</evidence>
<evidence type="ECO:0000313" key="14">
    <source>
        <dbReference type="Proteomes" id="UP000292985"/>
    </source>
</evidence>
<evidence type="ECO:0000256" key="4">
    <source>
        <dbReference type="ARBA" id="ARBA00022452"/>
    </source>
</evidence>
<evidence type="ECO:0000256" key="2">
    <source>
        <dbReference type="ARBA" id="ARBA00008064"/>
    </source>
</evidence>
<dbReference type="InterPro" id="IPR025949">
    <property type="entry name" value="PapC-like_C"/>
</dbReference>
<dbReference type="InterPro" id="IPR025885">
    <property type="entry name" value="PapC_N"/>
</dbReference>
<keyword evidence="9" id="KW-1029">Fimbrium biogenesis</keyword>
<evidence type="ECO:0000256" key="10">
    <source>
        <dbReference type="SAM" id="SignalP"/>
    </source>
</evidence>
<evidence type="ECO:0000259" key="11">
    <source>
        <dbReference type="Pfam" id="PF13953"/>
    </source>
</evidence>
<keyword evidence="3 9" id="KW-0813">Transport</keyword>
<dbReference type="InterPro" id="IPR042186">
    <property type="entry name" value="FimD_plug_dom"/>
</dbReference>
<name>A0ABY0HXA7_CITAM</name>
<dbReference type="Pfam" id="PF13954">
    <property type="entry name" value="PapC_N"/>
    <property type="match status" value="1"/>
</dbReference>
<sequence>MPTIRCNTVVAPLIGLVLVPTTACAEYYFDPALLQGSDFGKSLDLDRFNQRDNALPTGDYVLDVYLNNQLIRRQASIALVKPEGDKTDVQPCLSPELIALSAIRTTQNVTPNICLPIDSLGPKINWEVDLSSLRLNMVVPQAGLLHSPRGFIPVSEWDAGETALFLRHNTNFYHTENTDSHLRYDYLWSNINAGFNLGLWQIRHQGNLRYADDNQTGRHYKYNAVATSVQRPLPQLDSIIAFGDNYTNSSLFGNLSFNGVKLSTDQRMWPQGKRGYAPEVRGVATTTARVVVRQQGKVIYETTVAPGAFVINDLYNTRGQGDLTVDVVEANGQVSRFTVPYSAVPDSIRPGNWNYELAMGYVRQYYSVENKFIEGVLQRGMSNVLTANMGSRLADNYQAFLAGGVLATSVGAFGLNTVFSSAHVENNEKQQGWRIEASYSKTFTTGTNLVLAAYRYSTSGYRDLQDVLGVRRQEKNGTLYYSDTLNQRNNFSATVSQPMGDWGMLSFTGSTSDYYNNASRITQLQLGYSNSWRDISFNISAARQRSTYSSRYFNSVNDRDFDNENQRKYTENTVSLGISIPFDFGSSRSQINFDMNRSRDSRTVTVGMSGTTGEKSSTSWALYSGIEHNNDSGDSSTWGGNIEHRTSVGAFRAYASRGDSYQQYGLGMSGTLVAHRGGITAGPYTSDTFALVEAPGARGAEIRNGQGATVDRFGYAILPSLTPYRYNTISLDSQNMADDVELQGGSKRLVPYAGAISRVTFKTTHGKATLINTTLPDSSQPPMGADVTDSNGEAVGIMGQGGQIYARLAAQSGVLFVKWGKTAAQQCQVWYQLPTTRDAPLYQLTLPCRQE</sequence>
<evidence type="ECO:0000259" key="12">
    <source>
        <dbReference type="Pfam" id="PF13954"/>
    </source>
</evidence>
<dbReference type="Gene3D" id="2.60.40.3110">
    <property type="match status" value="1"/>
</dbReference>
<dbReference type="Pfam" id="PF13953">
    <property type="entry name" value="PapC_C"/>
    <property type="match status" value="1"/>
</dbReference>
<evidence type="ECO:0000256" key="9">
    <source>
        <dbReference type="RuleBase" id="RU003884"/>
    </source>
</evidence>
<dbReference type="InterPro" id="IPR037224">
    <property type="entry name" value="PapC_N_sf"/>
</dbReference>
<evidence type="ECO:0000256" key="5">
    <source>
        <dbReference type="ARBA" id="ARBA00022692"/>
    </source>
</evidence>
<dbReference type="Proteomes" id="UP000292985">
    <property type="component" value="Unassembled WGS sequence"/>
</dbReference>
<organism evidence="13 14">
    <name type="scientific">Citrobacter amalonaticus</name>
    <dbReference type="NCBI Taxonomy" id="35703"/>
    <lineage>
        <taxon>Bacteria</taxon>
        <taxon>Pseudomonadati</taxon>
        <taxon>Pseudomonadota</taxon>
        <taxon>Gammaproteobacteria</taxon>
        <taxon>Enterobacterales</taxon>
        <taxon>Enterobacteriaceae</taxon>
        <taxon>Citrobacter</taxon>
    </lineage>
</organism>
<evidence type="ECO:0000256" key="1">
    <source>
        <dbReference type="ARBA" id="ARBA00004571"/>
    </source>
</evidence>
<dbReference type="Gene3D" id="3.10.20.410">
    <property type="match status" value="1"/>
</dbReference>
<dbReference type="InterPro" id="IPR018030">
    <property type="entry name" value="Fimbrial_membr_usher_CS"/>
</dbReference>
<feature type="chain" id="PRO_5046092186" evidence="10">
    <location>
        <begin position="26"/>
        <end position="851"/>
    </location>
</feature>
<accession>A0ABY0HXA7</accession>
<dbReference type="RefSeq" id="WP_130097319.1">
    <property type="nucleotide sequence ID" value="NZ_JBCLUA010000007.1"/>
</dbReference>
<gene>
    <name evidence="13" type="ORF">EAJ18_04955</name>
</gene>
<comment type="similarity">
    <text evidence="2 9">Belongs to the fimbrial export usher family.</text>
</comment>
<keyword evidence="8 9" id="KW-0998">Cell outer membrane</keyword>